<dbReference type="STRING" id="136037.A0A067RBB4"/>
<dbReference type="FunCoup" id="A0A067RBB4">
    <property type="interactions" value="1594"/>
</dbReference>
<evidence type="ECO:0000256" key="1">
    <source>
        <dbReference type="ARBA" id="ARBA00001947"/>
    </source>
</evidence>
<evidence type="ECO:0000256" key="13">
    <source>
        <dbReference type="RuleBase" id="RU004447"/>
    </source>
</evidence>
<feature type="domain" description="Peptidase M16 N-terminal" evidence="14">
    <location>
        <begin position="57"/>
        <end position="193"/>
    </location>
</feature>
<comment type="cofactor">
    <cofactor evidence="1">
        <name>Zn(2+)</name>
        <dbReference type="ChEBI" id="CHEBI:29105"/>
    </cofactor>
</comment>
<keyword evidence="3" id="KW-0645">Protease</keyword>
<keyword evidence="5" id="KW-0378">Hydrolase</keyword>
<dbReference type="InterPro" id="IPR001431">
    <property type="entry name" value="Pept_M16_Zn_BS"/>
</dbReference>
<dbReference type="PANTHER" id="PTHR43690:SF18">
    <property type="entry name" value="INSULIN-DEGRADING ENZYME-RELATED"/>
    <property type="match status" value="1"/>
</dbReference>
<dbReference type="GO" id="GO:0046872">
    <property type="term" value="F:metal ion binding"/>
    <property type="evidence" value="ECO:0007669"/>
    <property type="project" value="UniProtKB-KW"/>
</dbReference>
<dbReference type="Pfam" id="PF00675">
    <property type="entry name" value="Peptidase_M16"/>
    <property type="match status" value="1"/>
</dbReference>
<dbReference type="InterPro" id="IPR007863">
    <property type="entry name" value="Peptidase_M16_C"/>
</dbReference>
<feature type="domain" description="Coenzyme PQQ synthesis protein F-like C-terminal lobe" evidence="17">
    <location>
        <begin position="793"/>
        <end position="891"/>
    </location>
</feature>
<evidence type="ECO:0000259" key="16">
    <source>
        <dbReference type="Pfam" id="PF16187"/>
    </source>
</evidence>
<evidence type="ECO:0000256" key="12">
    <source>
        <dbReference type="ARBA" id="ARBA00080349"/>
    </source>
</evidence>
<gene>
    <name evidence="18" type="ORF">L798_09880</name>
</gene>
<evidence type="ECO:0000256" key="11">
    <source>
        <dbReference type="ARBA" id="ARBA00074992"/>
    </source>
</evidence>
<name>A0A067RBB4_ZOONE</name>
<dbReference type="eggNOG" id="KOG0959">
    <property type="taxonomic scope" value="Eukaryota"/>
</dbReference>
<keyword evidence="4" id="KW-0479">Metal-binding</keyword>
<evidence type="ECO:0000256" key="5">
    <source>
        <dbReference type="ARBA" id="ARBA00022801"/>
    </source>
</evidence>
<dbReference type="OMA" id="WIFDEMK"/>
<evidence type="ECO:0000256" key="8">
    <source>
        <dbReference type="ARBA" id="ARBA00052248"/>
    </source>
</evidence>
<feature type="domain" description="Peptidase M16 C-terminal" evidence="15">
    <location>
        <begin position="221"/>
        <end position="399"/>
    </location>
</feature>
<evidence type="ECO:0000313" key="19">
    <source>
        <dbReference type="Proteomes" id="UP000027135"/>
    </source>
</evidence>
<comment type="catalytic activity">
    <reaction evidence="8">
        <text>Degradation of insulin, glucagon and other polypeptides. No action on proteins.</text>
        <dbReference type="EC" id="3.4.24.56"/>
    </reaction>
</comment>
<dbReference type="MEROPS" id="M16.A09"/>
<evidence type="ECO:0000256" key="2">
    <source>
        <dbReference type="ARBA" id="ARBA00007261"/>
    </source>
</evidence>
<dbReference type="SUPFAM" id="SSF63411">
    <property type="entry name" value="LuxS/MPP-like metallohydrolase"/>
    <property type="match status" value="4"/>
</dbReference>
<dbReference type="InterPro" id="IPR050626">
    <property type="entry name" value="Peptidase_M16"/>
</dbReference>
<dbReference type="GO" id="GO:0043171">
    <property type="term" value="P:peptide catabolic process"/>
    <property type="evidence" value="ECO:0007669"/>
    <property type="project" value="TreeGrafter"/>
</dbReference>
<accession>A0A067RBB4</accession>
<reference evidence="18 19" key="1">
    <citation type="journal article" date="2014" name="Nat. Commun.">
        <title>Molecular traces of alternative social organization in a termite genome.</title>
        <authorList>
            <person name="Terrapon N."/>
            <person name="Li C."/>
            <person name="Robertson H.M."/>
            <person name="Ji L."/>
            <person name="Meng X."/>
            <person name="Booth W."/>
            <person name="Chen Z."/>
            <person name="Childers C.P."/>
            <person name="Glastad K.M."/>
            <person name="Gokhale K."/>
            <person name="Gowin J."/>
            <person name="Gronenberg W."/>
            <person name="Hermansen R.A."/>
            <person name="Hu H."/>
            <person name="Hunt B.G."/>
            <person name="Huylmans A.K."/>
            <person name="Khalil S.M."/>
            <person name="Mitchell R.D."/>
            <person name="Munoz-Torres M.C."/>
            <person name="Mustard J.A."/>
            <person name="Pan H."/>
            <person name="Reese J.T."/>
            <person name="Scharf M.E."/>
            <person name="Sun F."/>
            <person name="Vogel H."/>
            <person name="Xiao J."/>
            <person name="Yang W."/>
            <person name="Yang Z."/>
            <person name="Yang Z."/>
            <person name="Zhou J."/>
            <person name="Zhu J."/>
            <person name="Brent C.S."/>
            <person name="Elsik C.G."/>
            <person name="Goodisman M.A."/>
            <person name="Liberles D.A."/>
            <person name="Roe R.M."/>
            <person name="Vargo E.L."/>
            <person name="Vilcinskas A."/>
            <person name="Wang J."/>
            <person name="Bornberg-Bauer E."/>
            <person name="Korb J."/>
            <person name="Zhang G."/>
            <person name="Liebig J."/>
        </authorList>
    </citation>
    <scope>NUCLEOTIDE SEQUENCE [LARGE SCALE GENOMIC DNA]</scope>
    <source>
        <tissue evidence="18">Whole organism</tissue>
    </source>
</reference>
<dbReference type="Pfam" id="PF05193">
    <property type="entry name" value="Peptidase_M16_C"/>
    <property type="match status" value="1"/>
</dbReference>
<evidence type="ECO:0000259" key="15">
    <source>
        <dbReference type="Pfam" id="PF05193"/>
    </source>
</evidence>
<protein>
    <recommendedName>
        <fullName evidence="10">Insulin-degrading enzyme</fullName>
        <ecNumber evidence="9">3.4.24.56</ecNumber>
    </recommendedName>
    <alternativeName>
        <fullName evidence="12">Insulin protease</fullName>
    </alternativeName>
    <alternativeName>
        <fullName evidence="11">Insulysin</fullName>
    </alternativeName>
</protein>
<keyword evidence="6" id="KW-0862">Zinc</keyword>
<dbReference type="FunFam" id="3.30.830.10:FF:000003">
    <property type="entry name" value="Insulin-degrading enzyme"/>
    <property type="match status" value="1"/>
</dbReference>
<evidence type="ECO:0000259" key="14">
    <source>
        <dbReference type="Pfam" id="PF00675"/>
    </source>
</evidence>
<dbReference type="PANTHER" id="PTHR43690">
    <property type="entry name" value="NARDILYSIN"/>
    <property type="match status" value="1"/>
</dbReference>
<evidence type="ECO:0000256" key="9">
    <source>
        <dbReference type="ARBA" id="ARBA00066874"/>
    </source>
</evidence>
<dbReference type="EMBL" id="KK852811">
    <property type="protein sequence ID" value="KDR15953.1"/>
    <property type="molecule type" value="Genomic_DNA"/>
</dbReference>
<dbReference type="EC" id="3.4.24.56" evidence="9"/>
<evidence type="ECO:0000256" key="3">
    <source>
        <dbReference type="ARBA" id="ARBA00022670"/>
    </source>
</evidence>
<comment type="similarity">
    <text evidence="2 13">Belongs to the peptidase M16 family.</text>
</comment>
<dbReference type="PROSITE" id="PS00143">
    <property type="entry name" value="INSULINASE"/>
    <property type="match status" value="1"/>
</dbReference>
<dbReference type="Gene3D" id="3.30.830.10">
    <property type="entry name" value="Metalloenzyme, LuxS/M16 peptidase-like"/>
    <property type="match status" value="4"/>
</dbReference>
<evidence type="ECO:0000256" key="4">
    <source>
        <dbReference type="ARBA" id="ARBA00022723"/>
    </source>
</evidence>
<dbReference type="FunFam" id="3.30.830.10:FF:000004">
    <property type="entry name" value="Putative insulin-degrading enzyme"/>
    <property type="match status" value="1"/>
</dbReference>
<evidence type="ECO:0000259" key="17">
    <source>
        <dbReference type="Pfam" id="PF22456"/>
    </source>
</evidence>
<dbReference type="GO" id="GO:0004222">
    <property type="term" value="F:metalloendopeptidase activity"/>
    <property type="evidence" value="ECO:0007669"/>
    <property type="project" value="UniProtKB-EC"/>
</dbReference>
<dbReference type="GO" id="GO:0051603">
    <property type="term" value="P:proteolysis involved in protein catabolic process"/>
    <property type="evidence" value="ECO:0007669"/>
    <property type="project" value="TreeGrafter"/>
</dbReference>
<evidence type="ECO:0000256" key="10">
    <source>
        <dbReference type="ARBA" id="ARBA00070422"/>
    </source>
</evidence>
<dbReference type="InterPro" id="IPR054734">
    <property type="entry name" value="PqqF-like_C_4"/>
</dbReference>
<proteinExistence type="inferred from homology"/>
<organism evidence="18 19">
    <name type="scientific">Zootermopsis nevadensis</name>
    <name type="common">Dampwood termite</name>
    <dbReference type="NCBI Taxonomy" id="136037"/>
    <lineage>
        <taxon>Eukaryota</taxon>
        <taxon>Metazoa</taxon>
        <taxon>Ecdysozoa</taxon>
        <taxon>Arthropoda</taxon>
        <taxon>Hexapoda</taxon>
        <taxon>Insecta</taxon>
        <taxon>Pterygota</taxon>
        <taxon>Neoptera</taxon>
        <taxon>Polyneoptera</taxon>
        <taxon>Dictyoptera</taxon>
        <taxon>Blattodea</taxon>
        <taxon>Blattoidea</taxon>
        <taxon>Termitoidae</taxon>
        <taxon>Termopsidae</taxon>
        <taxon>Zootermopsis</taxon>
    </lineage>
</organism>
<dbReference type="GO" id="GO:0005829">
    <property type="term" value="C:cytosol"/>
    <property type="evidence" value="ECO:0007669"/>
    <property type="project" value="TreeGrafter"/>
</dbReference>
<keyword evidence="7" id="KW-0482">Metalloprotease</keyword>
<keyword evidence="19" id="KW-1185">Reference proteome</keyword>
<dbReference type="OrthoDB" id="952271at2759"/>
<evidence type="ECO:0000256" key="7">
    <source>
        <dbReference type="ARBA" id="ARBA00023049"/>
    </source>
</evidence>
<dbReference type="GO" id="GO:0005739">
    <property type="term" value="C:mitochondrion"/>
    <property type="evidence" value="ECO:0007669"/>
    <property type="project" value="TreeGrafter"/>
</dbReference>
<sequence length="1011" mass="116262">MMWYLRTCRIVRNEFNRVCARLYTTRMKGVKRCVNDIIKSAEDKRLYRCLELQNDMKVLLISDSSTDKSSASLDVNVGHMSDPSRLPGLAHFCEHMLFLGTEKYPSENEYSKFLSEHGGGSNACTYSDHTNYYFDVVPEHFGGALDRFAQFFLCPLFTESATEREVNAVNSEHEKNIPNDSWRLDQLEKSTAKKDHAFNKFGTGNKQTLDIIPKENGINVREELLKFHDTWYSSNIMALAILGKESLDELERMSVELFLDVKNKNVTVPRWTEHPFGPEQLQMKGYIVPVKDIRNLNITFPIPDLHEYYKAGPGHYLSHLFGHEGPGSLLSVLRTKGWCNSLVGGARTGSRGFGFFGINVDLTEEGIEHVDDIVKLVFQYVNMLKQDGPKEWIFQEYKDIISMHFRFKDKESPRSYVSNIVHNLHDYPLEEVLSGCFLISDWKPDLIEMVLGYLTPENIRVAVVGQMFEPVSNEVEKWYGTKYKLEKIPESVLDEWRSPNLCCDLKLPPKNEFIPTDFDLMPREETAPLYPVIIQDTPLFRVWFKQDDEFLLPKANLSFEFVSPLAYLDPISCNMTYMFVQLFKDALNEYAYAAELAGMKWELTNTKYGMILGIGGYNSKQHVLLDKIMEKLTNFKIDSKRFEILKENYVRGLKNFEAEQPYQHAVYYLAVLLAEQAWTKEELLNSTGELTLEKVEAFIPQILSKMHIECLIHGNADRQKALSLVHLVEERLQCSVSLCPLLPRQLLRNRELQLVDGCHYVFEVGNRLHRSSCTEIYYQCHLQSTHTNMLLELLVQIIGEPCFNILRTKEQLGYIVFSGIRRSNGVQGLRVIVQSERHPSYVDQRVEAFLAKMEEYIVDMTSEEFERHKEALAAQRLEKPKKLSVLSARFWSEITLQQYHFDRANIEVAHLRTLQKKDILNFFKELIDHEAPCRHKLAVHVVPTADGVAGRGANVLHAASDGEVVDGFAPPPPGKEPTKIEDITDFKSSQGMFPLVQPYISLNTNNTKSKL</sequence>
<dbReference type="FunFam" id="3.30.830.10:FF:000030">
    <property type="entry name" value="Insulin-degrading enzyme"/>
    <property type="match status" value="1"/>
</dbReference>
<dbReference type="InterPro" id="IPR032632">
    <property type="entry name" value="Peptidase_M16_M"/>
</dbReference>
<dbReference type="InterPro" id="IPR011765">
    <property type="entry name" value="Pept_M16_N"/>
</dbReference>
<dbReference type="FunFam" id="3.30.830.10:FF:000005">
    <property type="entry name" value="nardilysin isoform X1"/>
    <property type="match status" value="1"/>
</dbReference>
<feature type="domain" description="Peptidase M16 middle/third" evidence="16">
    <location>
        <begin position="405"/>
        <end position="685"/>
    </location>
</feature>
<dbReference type="InParanoid" id="A0A067RBB4"/>
<dbReference type="Proteomes" id="UP000027135">
    <property type="component" value="Unassembled WGS sequence"/>
</dbReference>
<dbReference type="AlphaFoldDB" id="A0A067RBB4"/>
<dbReference type="InterPro" id="IPR011249">
    <property type="entry name" value="Metalloenz_LuxS/M16"/>
</dbReference>
<dbReference type="Pfam" id="PF22456">
    <property type="entry name" value="PqqF-like_C_4"/>
    <property type="match status" value="1"/>
</dbReference>
<evidence type="ECO:0000256" key="6">
    <source>
        <dbReference type="ARBA" id="ARBA00022833"/>
    </source>
</evidence>
<dbReference type="Pfam" id="PF16187">
    <property type="entry name" value="Peptidase_M16_M"/>
    <property type="match status" value="1"/>
</dbReference>
<evidence type="ECO:0000313" key="18">
    <source>
        <dbReference type="EMBL" id="KDR15953.1"/>
    </source>
</evidence>